<reference evidence="3" key="1">
    <citation type="journal article" date="2017" name="Mycologia">
        <title>Fusarium algeriense, sp. nov., a novel toxigenic crown rot pathogen of durum wheat from Algeria is nested in the Fusarium burgessii species complex.</title>
        <authorList>
            <person name="Laraba I."/>
            <person name="Keddad A."/>
            <person name="Boureghda H."/>
            <person name="Abdallah N."/>
            <person name="Vaughan M.M."/>
            <person name="Proctor R.H."/>
            <person name="Busman M."/>
            <person name="O'Donnell K."/>
        </authorList>
    </citation>
    <scope>NUCLEOTIDE SEQUENCE</scope>
    <source>
        <strain evidence="3">NRRL 25174</strain>
    </source>
</reference>
<feature type="transmembrane region" description="Helical" evidence="2">
    <location>
        <begin position="82"/>
        <end position="102"/>
    </location>
</feature>
<dbReference type="Proteomes" id="UP000730481">
    <property type="component" value="Unassembled WGS sequence"/>
</dbReference>
<keyword evidence="2" id="KW-0472">Membrane</keyword>
<keyword evidence="2" id="KW-1133">Transmembrane helix</keyword>
<evidence type="ECO:0000256" key="2">
    <source>
        <dbReference type="SAM" id="Phobius"/>
    </source>
</evidence>
<evidence type="ECO:0000256" key="1">
    <source>
        <dbReference type="SAM" id="MobiDB-lite"/>
    </source>
</evidence>
<gene>
    <name evidence="3" type="ORF">FBEOM_8482</name>
</gene>
<accession>A0A9P5AF57</accession>
<proteinExistence type="predicted"/>
<keyword evidence="2" id="KW-0812">Transmembrane</keyword>
<feature type="compositionally biased region" description="Polar residues" evidence="1">
    <location>
        <begin position="126"/>
        <end position="137"/>
    </location>
</feature>
<protein>
    <submittedName>
        <fullName evidence="3">Uncharacterized protein</fullName>
    </submittedName>
</protein>
<feature type="compositionally biased region" description="Gly residues" evidence="1">
    <location>
        <begin position="113"/>
        <end position="123"/>
    </location>
</feature>
<dbReference type="OrthoDB" id="5421842at2759"/>
<keyword evidence="4" id="KW-1185">Reference proteome</keyword>
<evidence type="ECO:0000313" key="4">
    <source>
        <dbReference type="Proteomes" id="UP000730481"/>
    </source>
</evidence>
<organism evidence="3 4">
    <name type="scientific">Fusarium beomiforme</name>
    <dbReference type="NCBI Taxonomy" id="44412"/>
    <lineage>
        <taxon>Eukaryota</taxon>
        <taxon>Fungi</taxon>
        <taxon>Dikarya</taxon>
        <taxon>Ascomycota</taxon>
        <taxon>Pezizomycotina</taxon>
        <taxon>Sordariomycetes</taxon>
        <taxon>Hypocreomycetidae</taxon>
        <taxon>Hypocreales</taxon>
        <taxon>Nectriaceae</taxon>
        <taxon>Fusarium</taxon>
        <taxon>Fusarium burgessii species complex</taxon>
    </lineage>
</organism>
<sequence>MSGPPPPPPPHGGVPKGSGLPPGKYDIFVIPEHSAGGGFLYLPSMQPNVNSFAAGFASALILVVLGQTLAPAFRTWWEGFHGLGNMAMGMLVVGVGFGAWALGRFQNQDKAFPGGGGFSGPGNSGRDNQGGWSSGFRSANAGAPPPPPPHGTPPP</sequence>
<comment type="caution">
    <text evidence="3">The sequence shown here is derived from an EMBL/GenBank/DDBJ whole genome shotgun (WGS) entry which is preliminary data.</text>
</comment>
<reference evidence="3" key="2">
    <citation type="submission" date="2020-02" db="EMBL/GenBank/DDBJ databases">
        <title>Identification and distribution of gene clusters putatively required for synthesis of sphingolipid metabolism inhibitors in phylogenetically diverse species of the filamentous fungus Fusarium.</title>
        <authorList>
            <person name="Kim H.-S."/>
            <person name="Busman M."/>
            <person name="Brown D.W."/>
            <person name="Divon H."/>
            <person name="Uhlig S."/>
            <person name="Proctor R.H."/>
        </authorList>
    </citation>
    <scope>NUCLEOTIDE SEQUENCE</scope>
    <source>
        <strain evidence="3">NRRL 25174</strain>
    </source>
</reference>
<evidence type="ECO:0000313" key="3">
    <source>
        <dbReference type="EMBL" id="KAF4337640.1"/>
    </source>
</evidence>
<name>A0A9P5AF57_9HYPO</name>
<feature type="region of interest" description="Disordered" evidence="1">
    <location>
        <begin position="112"/>
        <end position="155"/>
    </location>
</feature>
<dbReference type="EMBL" id="PVQB02000391">
    <property type="protein sequence ID" value="KAF4337640.1"/>
    <property type="molecule type" value="Genomic_DNA"/>
</dbReference>
<dbReference type="AlphaFoldDB" id="A0A9P5AF57"/>
<feature type="compositionally biased region" description="Pro residues" evidence="1">
    <location>
        <begin position="143"/>
        <end position="155"/>
    </location>
</feature>
<feature type="transmembrane region" description="Helical" evidence="2">
    <location>
        <begin position="49"/>
        <end position="70"/>
    </location>
</feature>
<feature type="non-terminal residue" evidence="3">
    <location>
        <position position="155"/>
    </location>
</feature>